<evidence type="ECO:0000313" key="1">
    <source>
        <dbReference type="EMBL" id="CRZ18374.1"/>
    </source>
</evidence>
<dbReference type="Proteomes" id="UP000199147">
    <property type="component" value="Unassembled WGS sequence"/>
</dbReference>
<dbReference type="AlphaFoldDB" id="A0A0H5SAJ3"/>
<evidence type="ECO:0000313" key="2">
    <source>
        <dbReference type="Proteomes" id="UP000199147"/>
    </source>
</evidence>
<gene>
    <name evidence="1" type="ORF">BN2156_05275</name>
</gene>
<name>A0A0H5SAJ3_9MYCO</name>
<sequence>MIQEVIDMNSEVIGGRYAASVRPDATHGSCEVSLVLRPVPD</sequence>
<dbReference type="STRING" id="146018.BN2156_05275"/>
<dbReference type="EMBL" id="CWKH01000003">
    <property type="protein sequence ID" value="CRZ18374.1"/>
    <property type="molecule type" value="Genomic_DNA"/>
</dbReference>
<proteinExistence type="predicted"/>
<accession>A0A0H5SAJ3</accession>
<reference evidence="2" key="1">
    <citation type="submission" date="2015-07" db="EMBL/GenBank/DDBJ databases">
        <authorList>
            <person name="Urmite Genomes"/>
        </authorList>
    </citation>
    <scope>NUCLEOTIDE SEQUENCE [LARGE SCALE GENOMIC DNA]</scope>
    <source>
        <strain evidence="2">type strain: ATCC 49404</strain>
    </source>
</reference>
<organism evidence="1 2">
    <name type="scientific">Mycolicibacterium neworleansense</name>
    <dbReference type="NCBI Taxonomy" id="146018"/>
    <lineage>
        <taxon>Bacteria</taxon>
        <taxon>Bacillati</taxon>
        <taxon>Actinomycetota</taxon>
        <taxon>Actinomycetes</taxon>
        <taxon>Mycobacteriales</taxon>
        <taxon>Mycobacteriaceae</taxon>
        <taxon>Mycolicibacterium</taxon>
    </lineage>
</organism>
<keyword evidence="2" id="KW-1185">Reference proteome</keyword>
<protein>
    <submittedName>
        <fullName evidence="1">Transcriptional regulator</fullName>
    </submittedName>
</protein>